<accession>A0AAD7KJU3</accession>
<sequence length="241" mass="26042">MSAPQKLTKKQKKGLAFRDRKGNKSRGNDASSTGLEDNEVPVLEVQDLADGEIDSPAVEVAKKHDASGDSKAKGKEGQQRQGKGEGEGGSRSPDTKEEEKRAGSGGWRSGGSRAGQGRRGRRAEAEKDQGGFWSGWGCSKRQGGSEAAVYFIRRQSQIYDHGRGHKDAFCSMLTRRQQFACGHRNRLPGKPANKSKGCAFVEFSHRNALQQGLKLHQSELEGRRINVELTVGGGGKSGASY</sequence>
<feature type="compositionally biased region" description="Basic and acidic residues" evidence="1">
    <location>
        <begin position="60"/>
        <end position="102"/>
    </location>
</feature>
<gene>
    <name evidence="2" type="ORF">B0H16DRAFT_1446271</name>
</gene>
<dbReference type="AlphaFoldDB" id="A0AAD7KJU3"/>
<comment type="caution">
    <text evidence="2">The sequence shown here is derived from an EMBL/GenBank/DDBJ whole genome shotgun (WGS) entry which is preliminary data.</text>
</comment>
<organism evidence="2 3">
    <name type="scientific">Mycena metata</name>
    <dbReference type="NCBI Taxonomy" id="1033252"/>
    <lineage>
        <taxon>Eukaryota</taxon>
        <taxon>Fungi</taxon>
        <taxon>Dikarya</taxon>
        <taxon>Basidiomycota</taxon>
        <taxon>Agaricomycotina</taxon>
        <taxon>Agaricomycetes</taxon>
        <taxon>Agaricomycetidae</taxon>
        <taxon>Agaricales</taxon>
        <taxon>Marasmiineae</taxon>
        <taxon>Mycenaceae</taxon>
        <taxon>Mycena</taxon>
    </lineage>
</organism>
<keyword evidence="3" id="KW-1185">Reference proteome</keyword>
<feature type="region of interest" description="Disordered" evidence="1">
    <location>
        <begin position="1"/>
        <end position="137"/>
    </location>
</feature>
<proteinExistence type="predicted"/>
<dbReference type="InterPro" id="IPR012677">
    <property type="entry name" value="Nucleotide-bd_a/b_plait_sf"/>
</dbReference>
<reference evidence="2" key="1">
    <citation type="submission" date="2023-03" db="EMBL/GenBank/DDBJ databases">
        <title>Massive genome expansion in bonnet fungi (Mycena s.s.) driven by repeated elements and novel gene families across ecological guilds.</title>
        <authorList>
            <consortium name="Lawrence Berkeley National Laboratory"/>
            <person name="Harder C.B."/>
            <person name="Miyauchi S."/>
            <person name="Viragh M."/>
            <person name="Kuo A."/>
            <person name="Thoen E."/>
            <person name="Andreopoulos B."/>
            <person name="Lu D."/>
            <person name="Skrede I."/>
            <person name="Drula E."/>
            <person name="Henrissat B."/>
            <person name="Morin E."/>
            <person name="Kohler A."/>
            <person name="Barry K."/>
            <person name="LaButti K."/>
            <person name="Morin E."/>
            <person name="Salamov A."/>
            <person name="Lipzen A."/>
            <person name="Mereny Z."/>
            <person name="Hegedus B."/>
            <person name="Baldrian P."/>
            <person name="Stursova M."/>
            <person name="Weitz H."/>
            <person name="Taylor A."/>
            <person name="Grigoriev I.V."/>
            <person name="Nagy L.G."/>
            <person name="Martin F."/>
            <person name="Kauserud H."/>
        </authorList>
    </citation>
    <scope>NUCLEOTIDE SEQUENCE</scope>
    <source>
        <strain evidence="2">CBHHK182m</strain>
    </source>
</reference>
<dbReference type="GO" id="GO:0003676">
    <property type="term" value="F:nucleic acid binding"/>
    <property type="evidence" value="ECO:0007669"/>
    <property type="project" value="InterPro"/>
</dbReference>
<evidence type="ECO:0000313" key="2">
    <source>
        <dbReference type="EMBL" id="KAJ7786558.1"/>
    </source>
</evidence>
<dbReference type="EMBL" id="JARKIB010000001">
    <property type="protein sequence ID" value="KAJ7786558.1"/>
    <property type="molecule type" value="Genomic_DNA"/>
</dbReference>
<feature type="compositionally biased region" description="Gly residues" evidence="1">
    <location>
        <begin position="103"/>
        <end position="114"/>
    </location>
</feature>
<evidence type="ECO:0008006" key="4">
    <source>
        <dbReference type="Google" id="ProtNLM"/>
    </source>
</evidence>
<dbReference type="Proteomes" id="UP001215598">
    <property type="component" value="Unassembled WGS sequence"/>
</dbReference>
<dbReference type="SUPFAM" id="SSF54928">
    <property type="entry name" value="RNA-binding domain, RBD"/>
    <property type="match status" value="1"/>
</dbReference>
<name>A0AAD7KJU3_9AGAR</name>
<dbReference type="InterPro" id="IPR035979">
    <property type="entry name" value="RBD_domain_sf"/>
</dbReference>
<evidence type="ECO:0000313" key="3">
    <source>
        <dbReference type="Proteomes" id="UP001215598"/>
    </source>
</evidence>
<dbReference type="Gene3D" id="3.30.70.330">
    <property type="match status" value="1"/>
</dbReference>
<protein>
    <recommendedName>
        <fullName evidence="4">RRM domain-containing protein</fullName>
    </recommendedName>
</protein>
<evidence type="ECO:0000256" key="1">
    <source>
        <dbReference type="SAM" id="MobiDB-lite"/>
    </source>
</evidence>